<evidence type="ECO:0000313" key="3">
    <source>
        <dbReference type="EMBL" id="SCO71184.1"/>
    </source>
</evidence>
<proteinExistence type="predicted"/>
<dbReference type="AlphaFoldDB" id="A0A1G4H8F1"/>
<dbReference type="VEuPathDB" id="PlasmoDB:PVX_003485"/>
<dbReference type="VEuPathDB" id="PlasmoDB:PVW1_040030800"/>
<sequence length="354" mass="41298">MKRLQIFAKVWRLFGEPEKELPSEYLYLKFQHDTTNLTEYNKNCSSISIPQKNDTVIKLCKRVLRYLKTTYEISDHEKSDYDVCMLLNYWTYYRLNKIFGYNDTSNIIQAFGQIQNIWNAYNDNELKEARYTKCKPYFDIYKEQDWEKRKELCEYCMDYDTAYGLASNFKDNYCQKYYKYFEKKAELYKHFEQYCSTSDRKGCPTFYDKCEKYNPKNFLDKLSCHPEMKKKKEDAAAAQAGPAPQHGESADGDPHSGLPTGEGSPDSSSIMGVSPRIAKQAGDVFLGVIVTSMTSGFLYRFTPLGKRLNRRFGSKNRPINVLSEGVDELYSYTPESNNFFYEGGQEHNIGYHPA</sequence>
<protein>
    <submittedName>
        <fullName evidence="2">(malaria parasite P. vivax) hypothetical protein</fullName>
    </submittedName>
    <submittedName>
        <fullName evidence="3">Vir protein, putative</fullName>
    </submittedName>
</protein>
<evidence type="ECO:0000313" key="2">
    <source>
        <dbReference type="EMBL" id="CAG9482856.1"/>
    </source>
</evidence>
<dbReference type="EMBL" id="CAJZCX010000013">
    <property type="protein sequence ID" value="CAG9482856.1"/>
    <property type="molecule type" value="Genomic_DNA"/>
</dbReference>
<dbReference type="VEuPathDB" id="PlasmoDB:PVPAM_040035200"/>
<name>A0A1G4H8F1_PLAVI</name>
<dbReference type="Proteomes" id="UP000305196">
    <property type="component" value="Chromosome 4"/>
</dbReference>
<evidence type="ECO:0000256" key="1">
    <source>
        <dbReference type="SAM" id="MobiDB-lite"/>
    </source>
</evidence>
<gene>
    <name evidence="3" type="ORF">PVC01_040027400</name>
    <name evidence="2" type="ORF">PVW1_040030800</name>
</gene>
<feature type="region of interest" description="Disordered" evidence="1">
    <location>
        <begin position="233"/>
        <end position="272"/>
    </location>
</feature>
<evidence type="ECO:0000313" key="4">
    <source>
        <dbReference type="Proteomes" id="UP000305196"/>
    </source>
</evidence>
<dbReference type="EMBL" id="LT615259">
    <property type="protein sequence ID" value="SCO71184.1"/>
    <property type="molecule type" value="Genomic_DNA"/>
</dbReference>
<reference evidence="3 4" key="1">
    <citation type="submission" date="2016-07" db="EMBL/GenBank/DDBJ databases">
        <authorList>
            <consortium name="Pathogen Informatics"/>
        </authorList>
    </citation>
    <scope>NUCLEOTIDE SEQUENCE [LARGE SCALE GENOMIC DNA]</scope>
    <source>
        <strain evidence="2">PvW1</strain>
    </source>
</reference>
<accession>A0A1G4H8F1</accession>
<dbReference type="InterPro" id="IPR008780">
    <property type="entry name" value="Plasmodium_Vir"/>
</dbReference>
<dbReference type="Proteomes" id="UP000779233">
    <property type="component" value="Unassembled WGS sequence"/>
</dbReference>
<feature type="compositionally biased region" description="Low complexity" evidence="1">
    <location>
        <begin position="236"/>
        <end position="245"/>
    </location>
</feature>
<organism evidence="3 4">
    <name type="scientific">Plasmodium vivax</name>
    <name type="common">malaria parasite P. vivax</name>
    <dbReference type="NCBI Taxonomy" id="5855"/>
    <lineage>
        <taxon>Eukaryota</taxon>
        <taxon>Sar</taxon>
        <taxon>Alveolata</taxon>
        <taxon>Apicomplexa</taxon>
        <taxon>Aconoidasida</taxon>
        <taxon>Haemosporida</taxon>
        <taxon>Plasmodiidae</taxon>
        <taxon>Plasmodium</taxon>
        <taxon>Plasmodium (Plasmodium)</taxon>
    </lineage>
</organism>
<dbReference type="Pfam" id="PF05795">
    <property type="entry name" value="Plasmodium_Vir"/>
    <property type="match status" value="1"/>
</dbReference>
<dbReference type="VEuPathDB" id="PlasmoDB:PVP01_0624600"/>